<protein>
    <submittedName>
        <fullName evidence="2">Uncharacterized protein</fullName>
    </submittedName>
</protein>
<feature type="non-terminal residue" evidence="2">
    <location>
        <position position="52"/>
    </location>
</feature>
<proteinExistence type="predicted"/>
<evidence type="ECO:0000313" key="3">
    <source>
        <dbReference type="Proteomes" id="UP000236291"/>
    </source>
</evidence>
<evidence type="ECO:0000313" key="2">
    <source>
        <dbReference type="EMBL" id="PNX65366.1"/>
    </source>
</evidence>
<feature type="compositionally biased region" description="Polar residues" evidence="1">
    <location>
        <begin position="1"/>
        <end position="17"/>
    </location>
</feature>
<dbReference type="AlphaFoldDB" id="A0A2K3KGE6"/>
<organism evidence="2 3">
    <name type="scientific">Trifolium pratense</name>
    <name type="common">Red clover</name>
    <dbReference type="NCBI Taxonomy" id="57577"/>
    <lineage>
        <taxon>Eukaryota</taxon>
        <taxon>Viridiplantae</taxon>
        <taxon>Streptophyta</taxon>
        <taxon>Embryophyta</taxon>
        <taxon>Tracheophyta</taxon>
        <taxon>Spermatophyta</taxon>
        <taxon>Magnoliopsida</taxon>
        <taxon>eudicotyledons</taxon>
        <taxon>Gunneridae</taxon>
        <taxon>Pentapetalae</taxon>
        <taxon>rosids</taxon>
        <taxon>fabids</taxon>
        <taxon>Fabales</taxon>
        <taxon>Fabaceae</taxon>
        <taxon>Papilionoideae</taxon>
        <taxon>50 kb inversion clade</taxon>
        <taxon>NPAAA clade</taxon>
        <taxon>Hologalegina</taxon>
        <taxon>IRL clade</taxon>
        <taxon>Trifolieae</taxon>
        <taxon>Trifolium</taxon>
    </lineage>
</organism>
<name>A0A2K3KGE6_TRIPR</name>
<dbReference type="EMBL" id="ASHM01178603">
    <property type="protein sequence ID" value="PNX65366.1"/>
    <property type="molecule type" value="Genomic_DNA"/>
</dbReference>
<comment type="caution">
    <text evidence="2">The sequence shown here is derived from an EMBL/GenBank/DDBJ whole genome shotgun (WGS) entry which is preliminary data.</text>
</comment>
<gene>
    <name evidence="2" type="ORF">L195_g062566</name>
</gene>
<sequence>MPKKTQSTSRAPSASKQTGKKSKSTPRVVHKMRELYLDNPAIPNVNVDAEAS</sequence>
<reference evidence="2 3" key="2">
    <citation type="journal article" date="2017" name="Front. Plant Sci.">
        <title>Gene Classification and Mining of Molecular Markers Useful in Red Clover (Trifolium pratense) Breeding.</title>
        <authorList>
            <person name="Istvanek J."/>
            <person name="Dluhosova J."/>
            <person name="Dluhos P."/>
            <person name="Patkova L."/>
            <person name="Nedelnik J."/>
            <person name="Repkova J."/>
        </authorList>
    </citation>
    <scope>NUCLEOTIDE SEQUENCE [LARGE SCALE GENOMIC DNA]</scope>
    <source>
        <strain evidence="3">cv. Tatra</strain>
        <tissue evidence="2">Young leaves</tissue>
    </source>
</reference>
<evidence type="ECO:0000256" key="1">
    <source>
        <dbReference type="SAM" id="MobiDB-lite"/>
    </source>
</evidence>
<accession>A0A2K3KGE6</accession>
<feature type="region of interest" description="Disordered" evidence="1">
    <location>
        <begin position="1"/>
        <end position="29"/>
    </location>
</feature>
<feature type="compositionally biased region" description="Basic residues" evidence="1">
    <location>
        <begin position="18"/>
        <end position="29"/>
    </location>
</feature>
<dbReference type="Proteomes" id="UP000236291">
    <property type="component" value="Unassembled WGS sequence"/>
</dbReference>
<reference evidence="2 3" key="1">
    <citation type="journal article" date="2014" name="Am. J. Bot.">
        <title>Genome assembly and annotation for red clover (Trifolium pratense; Fabaceae).</title>
        <authorList>
            <person name="Istvanek J."/>
            <person name="Jaros M."/>
            <person name="Krenek A."/>
            <person name="Repkova J."/>
        </authorList>
    </citation>
    <scope>NUCLEOTIDE SEQUENCE [LARGE SCALE GENOMIC DNA]</scope>
    <source>
        <strain evidence="3">cv. Tatra</strain>
        <tissue evidence="2">Young leaves</tissue>
    </source>
</reference>